<feature type="compositionally biased region" description="Low complexity" evidence="10">
    <location>
        <begin position="353"/>
        <end position="367"/>
    </location>
</feature>
<name>A0AAD2GT52_9AGAR</name>
<keyword evidence="8" id="KW-0333">Golgi apparatus</keyword>
<feature type="compositionally biased region" description="Basic and acidic residues" evidence="10">
    <location>
        <begin position="39"/>
        <end position="56"/>
    </location>
</feature>
<evidence type="ECO:0000259" key="12">
    <source>
        <dbReference type="Pfam" id="PF09335"/>
    </source>
</evidence>
<comment type="subcellular location">
    <subcellularLocation>
        <location evidence="2">Golgi apparatus membrane</location>
        <topology evidence="2">Multi-pass membrane protein</topology>
    </subcellularLocation>
</comment>
<evidence type="ECO:0000256" key="5">
    <source>
        <dbReference type="ARBA" id="ARBA00020673"/>
    </source>
</evidence>
<keyword evidence="6 11" id="KW-0812">Transmembrane</keyword>
<feature type="compositionally biased region" description="Low complexity" evidence="10">
    <location>
        <begin position="10"/>
        <end position="22"/>
    </location>
</feature>
<evidence type="ECO:0000256" key="1">
    <source>
        <dbReference type="ARBA" id="ARBA00002978"/>
    </source>
</evidence>
<evidence type="ECO:0000256" key="3">
    <source>
        <dbReference type="ARBA" id="ARBA00008640"/>
    </source>
</evidence>
<evidence type="ECO:0000256" key="7">
    <source>
        <dbReference type="ARBA" id="ARBA00022989"/>
    </source>
</evidence>
<evidence type="ECO:0000256" key="2">
    <source>
        <dbReference type="ARBA" id="ARBA00004653"/>
    </source>
</evidence>
<feature type="transmembrane region" description="Helical" evidence="11">
    <location>
        <begin position="106"/>
        <end position="127"/>
    </location>
</feature>
<dbReference type="Pfam" id="PF09335">
    <property type="entry name" value="VTT_dom"/>
    <property type="match status" value="1"/>
</dbReference>
<evidence type="ECO:0000313" key="13">
    <source>
        <dbReference type="EMBL" id="CAK5263086.1"/>
    </source>
</evidence>
<evidence type="ECO:0000256" key="4">
    <source>
        <dbReference type="ARBA" id="ARBA00013533"/>
    </source>
</evidence>
<evidence type="ECO:0000256" key="8">
    <source>
        <dbReference type="ARBA" id="ARBA00023034"/>
    </source>
</evidence>
<evidence type="ECO:0000313" key="14">
    <source>
        <dbReference type="Proteomes" id="UP001295794"/>
    </source>
</evidence>
<dbReference type="PANTHER" id="PTHR47549">
    <property type="entry name" value="GOLGI APPARATUS MEMBRANE PROTEIN TVP38-RELATED"/>
    <property type="match status" value="1"/>
</dbReference>
<feature type="transmembrane region" description="Helical" evidence="11">
    <location>
        <begin position="180"/>
        <end position="203"/>
    </location>
</feature>
<dbReference type="InterPro" id="IPR032816">
    <property type="entry name" value="VTT_dom"/>
</dbReference>
<evidence type="ECO:0000256" key="6">
    <source>
        <dbReference type="ARBA" id="ARBA00022692"/>
    </source>
</evidence>
<proteinExistence type="inferred from homology"/>
<comment type="similarity">
    <text evidence="3">Belongs to the TVP38/TMEM64 family.</text>
</comment>
<dbReference type="GO" id="GO:0000022">
    <property type="term" value="P:mitotic spindle elongation"/>
    <property type="evidence" value="ECO:0007669"/>
    <property type="project" value="TreeGrafter"/>
</dbReference>
<dbReference type="Proteomes" id="UP001295794">
    <property type="component" value="Unassembled WGS sequence"/>
</dbReference>
<feature type="region of interest" description="Disordered" evidence="10">
    <location>
        <begin position="1"/>
        <end position="90"/>
    </location>
</feature>
<dbReference type="EMBL" id="CAVNYO010000033">
    <property type="protein sequence ID" value="CAK5263086.1"/>
    <property type="molecule type" value="Genomic_DNA"/>
</dbReference>
<gene>
    <name evidence="13" type="ORF">MYCIT1_LOCUS2310</name>
</gene>
<organism evidence="13 14">
    <name type="scientific">Mycena citricolor</name>
    <dbReference type="NCBI Taxonomy" id="2018698"/>
    <lineage>
        <taxon>Eukaryota</taxon>
        <taxon>Fungi</taxon>
        <taxon>Dikarya</taxon>
        <taxon>Basidiomycota</taxon>
        <taxon>Agaricomycotina</taxon>
        <taxon>Agaricomycetes</taxon>
        <taxon>Agaricomycetidae</taxon>
        <taxon>Agaricales</taxon>
        <taxon>Marasmiineae</taxon>
        <taxon>Mycenaceae</taxon>
        <taxon>Mycena</taxon>
    </lineage>
</organism>
<feature type="compositionally biased region" description="Basic and acidic residues" evidence="10">
    <location>
        <begin position="337"/>
        <end position="350"/>
    </location>
</feature>
<dbReference type="AlphaFoldDB" id="A0AAD2GT52"/>
<evidence type="ECO:0000256" key="10">
    <source>
        <dbReference type="SAM" id="MobiDB-lite"/>
    </source>
</evidence>
<keyword evidence="7 11" id="KW-1133">Transmembrane helix</keyword>
<dbReference type="PANTHER" id="PTHR47549:SF3">
    <property type="entry name" value="GOLGI APPARATUS MEMBRANE PROTEIN TVP38"/>
    <property type="match status" value="1"/>
</dbReference>
<dbReference type="GO" id="GO:0016192">
    <property type="term" value="P:vesicle-mediated transport"/>
    <property type="evidence" value="ECO:0007669"/>
    <property type="project" value="TreeGrafter"/>
</dbReference>
<comment type="caution">
    <text evidence="13">The sequence shown here is derived from an EMBL/GenBank/DDBJ whole genome shotgun (WGS) entry which is preliminary data.</text>
</comment>
<reference evidence="13" key="1">
    <citation type="submission" date="2023-11" db="EMBL/GenBank/DDBJ databases">
        <authorList>
            <person name="De Vega J J."/>
            <person name="De Vega J J."/>
        </authorList>
    </citation>
    <scope>NUCLEOTIDE SEQUENCE</scope>
</reference>
<sequence>MDHQRPGLLSTQSPVSSTPTKSTPHRQPQSPFRYAPQRDMNEKDDSTLEIRLDDRYPSSSSRFTSRSRSPSPSPRRITHPPAPQFSTPERDRCSARRAWIPERVKPWLPVLMYALTSLIFVVAIAFYKAQLFTFLDDLAVWLRADVSFGYTVLFLLIFITTFPAPLPLYSTLIVLAGYTFGAWAGAILSYLAALAGAIVVFLLSRTLLRGPISRWLDSCPTIKQVVRAVEKRPKLLFLVRLAPYPYNVMNCLLAAAPSLTFRTYTLCTAASLFKLIVHTSLGASIRSFKDYHTSSGQSGETEGTVASAWTIAGVVLCIAILVYLSIVARRAVDDEIGSERETGNAEEREGFLANADGDAADLEAGGARPMVELQR</sequence>
<feature type="transmembrane region" description="Helical" evidence="11">
    <location>
        <begin position="306"/>
        <end position="326"/>
    </location>
</feature>
<keyword evidence="14" id="KW-1185">Reference proteome</keyword>
<keyword evidence="9 11" id="KW-0472">Membrane</keyword>
<dbReference type="InterPro" id="IPR051076">
    <property type="entry name" value="Golgi_membrane_TVP38/TMEM64"/>
</dbReference>
<feature type="region of interest" description="Disordered" evidence="10">
    <location>
        <begin position="337"/>
        <end position="375"/>
    </location>
</feature>
<feature type="compositionally biased region" description="Low complexity" evidence="10">
    <location>
        <begin position="57"/>
        <end position="70"/>
    </location>
</feature>
<feature type="domain" description="VTT" evidence="12">
    <location>
        <begin position="169"/>
        <end position="283"/>
    </location>
</feature>
<evidence type="ECO:0000256" key="11">
    <source>
        <dbReference type="SAM" id="Phobius"/>
    </source>
</evidence>
<dbReference type="GO" id="GO:0000139">
    <property type="term" value="C:Golgi membrane"/>
    <property type="evidence" value="ECO:0007669"/>
    <property type="project" value="UniProtKB-SubCell"/>
</dbReference>
<accession>A0AAD2GT52</accession>
<protein>
    <recommendedName>
        <fullName evidence="4">Golgi apparatus membrane protein TVP38</fullName>
    </recommendedName>
    <alternativeName>
        <fullName evidence="5">Golgi apparatus membrane protein tvp38</fullName>
    </alternativeName>
</protein>
<feature type="transmembrane region" description="Helical" evidence="11">
    <location>
        <begin position="147"/>
        <end position="168"/>
    </location>
</feature>
<comment type="function">
    <text evidence="1">Golgi membrane protein involved in vesicular trafficking and spindle migration.</text>
</comment>
<evidence type="ECO:0000256" key="9">
    <source>
        <dbReference type="ARBA" id="ARBA00023136"/>
    </source>
</evidence>